<evidence type="ECO:0000256" key="6">
    <source>
        <dbReference type="PIRSR" id="PIRSR005096-1"/>
    </source>
</evidence>
<keyword evidence="4 5" id="KW-0119">Carbohydrate metabolism</keyword>
<dbReference type="OrthoDB" id="9779408at2"/>
<feature type="binding site" evidence="8">
    <location>
        <begin position="71"/>
        <end position="72"/>
    </location>
    <ligand>
        <name>beta-D-galactose</name>
        <dbReference type="ChEBI" id="CHEBI:27667"/>
    </ligand>
</feature>
<dbReference type="Proteomes" id="UP000183900">
    <property type="component" value="Unassembled WGS sequence"/>
</dbReference>
<dbReference type="GO" id="GO:0004034">
    <property type="term" value="F:aldose 1-epimerase activity"/>
    <property type="evidence" value="ECO:0007669"/>
    <property type="project" value="UniProtKB-EC"/>
</dbReference>
<evidence type="ECO:0000256" key="4">
    <source>
        <dbReference type="ARBA" id="ARBA00023277"/>
    </source>
</evidence>
<evidence type="ECO:0000313" key="10">
    <source>
        <dbReference type="Proteomes" id="UP000183900"/>
    </source>
</evidence>
<name>A0A0K6HT75_9HYPH</name>
<evidence type="ECO:0000256" key="5">
    <source>
        <dbReference type="PIRNR" id="PIRNR005096"/>
    </source>
</evidence>
<accession>A0A0K6HT75</accession>
<dbReference type="RefSeq" id="WP_055454893.1">
    <property type="nucleotide sequence ID" value="NZ_CYHE01000003.1"/>
</dbReference>
<feature type="binding site" evidence="8">
    <location>
        <begin position="169"/>
        <end position="171"/>
    </location>
    <ligand>
        <name>beta-D-galactose</name>
        <dbReference type="ChEBI" id="CHEBI:27667"/>
    </ligand>
</feature>
<keyword evidence="3 5" id="KW-0413">Isomerase</keyword>
<evidence type="ECO:0000256" key="8">
    <source>
        <dbReference type="PIRSR" id="PIRSR005096-3"/>
    </source>
</evidence>
<comment type="similarity">
    <text evidence="2 5">Belongs to the aldose epimerase family.</text>
</comment>
<dbReference type="PIRSF" id="PIRSF005096">
    <property type="entry name" value="GALM"/>
    <property type="match status" value="1"/>
</dbReference>
<dbReference type="NCBIfam" id="NF008277">
    <property type="entry name" value="PRK11055.1"/>
    <property type="match status" value="1"/>
</dbReference>
<dbReference type="PANTHER" id="PTHR10091">
    <property type="entry name" value="ALDOSE-1-EPIMERASE"/>
    <property type="match status" value="1"/>
</dbReference>
<dbReference type="Pfam" id="PF01263">
    <property type="entry name" value="Aldose_epim"/>
    <property type="match status" value="1"/>
</dbReference>
<feature type="active site" description="Proton acceptor" evidence="6">
    <location>
        <position position="300"/>
    </location>
</feature>
<keyword evidence="10" id="KW-1185">Reference proteome</keyword>
<gene>
    <name evidence="9" type="ORF">Ga0061067_10335</name>
</gene>
<feature type="binding site" evidence="7">
    <location>
        <position position="234"/>
    </location>
    <ligand>
        <name>beta-D-galactose</name>
        <dbReference type="ChEBI" id="CHEBI:27667"/>
    </ligand>
</feature>
<evidence type="ECO:0000256" key="2">
    <source>
        <dbReference type="ARBA" id="ARBA00006206"/>
    </source>
</evidence>
<evidence type="ECO:0000256" key="1">
    <source>
        <dbReference type="ARBA" id="ARBA00005028"/>
    </source>
</evidence>
<dbReference type="EMBL" id="CYHE01000003">
    <property type="protein sequence ID" value="CUA94115.1"/>
    <property type="molecule type" value="Genomic_DNA"/>
</dbReference>
<evidence type="ECO:0000256" key="7">
    <source>
        <dbReference type="PIRSR" id="PIRSR005096-2"/>
    </source>
</evidence>
<dbReference type="InterPro" id="IPR047215">
    <property type="entry name" value="Galactose_mutarotase-like"/>
</dbReference>
<dbReference type="GO" id="GO:0006006">
    <property type="term" value="P:glucose metabolic process"/>
    <property type="evidence" value="ECO:0007669"/>
    <property type="project" value="TreeGrafter"/>
</dbReference>
<feature type="active site" description="Proton donor" evidence="6">
    <location>
        <position position="169"/>
    </location>
</feature>
<dbReference type="CDD" id="cd09019">
    <property type="entry name" value="galactose_mutarotase_like"/>
    <property type="match status" value="1"/>
</dbReference>
<dbReference type="AlphaFoldDB" id="A0A0K6HT75"/>
<proteinExistence type="inferred from homology"/>
<dbReference type="GO" id="GO:0030246">
    <property type="term" value="F:carbohydrate binding"/>
    <property type="evidence" value="ECO:0007669"/>
    <property type="project" value="InterPro"/>
</dbReference>
<dbReference type="Gene3D" id="2.70.98.10">
    <property type="match status" value="1"/>
</dbReference>
<dbReference type="InterPro" id="IPR015443">
    <property type="entry name" value="Aldose_1-epimerase"/>
</dbReference>
<dbReference type="PANTHER" id="PTHR10091:SF49">
    <property type="entry name" value="ALDOSE 1-EPIMERASE"/>
    <property type="match status" value="1"/>
</dbReference>
<sequence>MIRPFGTLPGGETVNEVTLRAGSLEAAVLTYGATLRDLRLHGRPLVLGLNTLEDYQAHGAYFGGTCGRYANRIAAGRFTLDGVSHQVTCNEKGRNHLHGGQCGYDKKLWKIAERSASSLLLTLTSPDGEEGYPGNVELRCRYTLLETGTLRLEMSAETDQPTLVNLAHHSYFNLDSSGDISGHRLQILADRYLPVDADCIPTGEILPVAGTAFDFRTKRPIRRTGADHARVLYDHNFCVADTPSEALRLAAVLEGGTSGVSMELWTTEPGVQFYDASGLGLPYEGLEGRRYGPHAGLCLEPQRWPDSPNNPSFAGAVLRPGTTYSQVTEFRFQP</sequence>
<reference evidence="10" key="1">
    <citation type="submission" date="2015-08" db="EMBL/GenBank/DDBJ databases">
        <authorList>
            <person name="Varghese N."/>
        </authorList>
    </citation>
    <scope>NUCLEOTIDE SEQUENCE [LARGE SCALE GENOMIC DNA]</scope>
    <source>
        <strain evidence="10">DSM 23407</strain>
    </source>
</reference>
<protein>
    <recommendedName>
        <fullName evidence="5">Aldose 1-epimerase</fullName>
        <ecNumber evidence="5">5.1.3.3</ecNumber>
    </recommendedName>
</protein>
<organism evidence="9 10">
    <name type="scientific">Pannonibacter indicus</name>
    <dbReference type="NCBI Taxonomy" id="466044"/>
    <lineage>
        <taxon>Bacteria</taxon>
        <taxon>Pseudomonadati</taxon>
        <taxon>Pseudomonadota</taxon>
        <taxon>Alphaproteobacteria</taxon>
        <taxon>Hyphomicrobiales</taxon>
        <taxon>Stappiaceae</taxon>
        <taxon>Pannonibacter</taxon>
    </lineage>
</organism>
<comment type="pathway">
    <text evidence="1 5">Carbohydrate metabolism; hexose metabolism.</text>
</comment>
<dbReference type="InterPro" id="IPR011013">
    <property type="entry name" value="Gal_mutarotase_sf_dom"/>
</dbReference>
<dbReference type="InterPro" id="IPR008183">
    <property type="entry name" value="Aldose_1/G6P_1-epimerase"/>
</dbReference>
<dbReference type="GO" id="GO:0033499">
    <property type="term" value="P:galactose catabolic process via UDP-galactose, Leloir pathway"/>
    <property type="evidence" value="ECO:0007669"/>
    <property type="project" value="TreeGrafter"/>
</dbReference>
<dbReference type="SUPFAM" id="SSF74650">
    <property type="entry name" value="Galactose mutarotase-like"/>
    <property type="match status" value="1"/>
</dbReference>
<dbReference type="UniPathway" id="UPA00242"/>
<dbReference type="EC" id="5.1.3.3" evidence="5"/>
<evidence type="ECO:0000313" key="9">
    <source>
        <dbReference type="EMBL" id="CUA94115.1"/>
    </source>
</evidence>
<dbReference type="InterPro" id="IPR014718">
    <property type="entry name" value="GH-type_carb-bd"/>
</dbReference>
<comment type="catalytic activity">
    <reaction evidence="5">
        <text>alpha-D-glucose = beta-D-glucose</text>
        <dbReference type="Rhea" id="RHEA:10264"/>
        <dbReference type="ChEBI" id="CHEBI:15903"/>
        <dbReference type="ChEBI" id="CHEBI:17925"/>
        <dbReference type="EC" id="5.1.3.3"/>
    </reaction>
</comment>
<evidence type="ECO:0000256" key="3">
    <source>
        <dbReference type="ARBA" id="ARBA00023235"/>
    </source>
</evidence>